<protein>
    <recommendedName>
        <fullName evidence="2">prolyl oligopeptidase</fullName>
        <ecNumber evidence="2">3.4.21.26</ecNumber>
    </recommendedName>
</protein>
<evidence type="ECO:0000256" key="2">
    <source>
        <dbReference type="ARBA" id="ARBA00011897"/>
    </source>
</evidence>
<dbReference type="InterPro" id="IPR001375">
    <property type="entry name" value="Peptidase_S9_cat"/>
</dbReference>
<dbReference type="PANTHER" id="PTHR42881:SF2">
    <property type="entry name" value="PROLYL ENDOPEPTIDASE"/>
    <property type="match status" value="1"/>
</dbReference>
<dbReference type="SUPFAM" id="SSF50993">
    <property type="entry name" value="Peptidase/esterase 'gauge' domain"/>
    <property type="match status" value="1"/>
</dbReference>
<dbReference type="EMBL" id="SNXZ01000002">
    <property type="protein sequence ID" value="TDQ00226.1"/>
    <property type="molecule type" value="Genomic_DNA"/>
</dbReference>
<evidence type="ECO:0000256" key="4">
    <source>
        <dbReference type="ARBA" id="ARBA00022801"/>
    </source>
</evidence>
<dbReference type="PANTHER" id="PTHR42881">
    <property type="entry name" value="PROLYL ENDOPEPTIDASE"/>
    <property type="match status" value="1"/>
</dbReference>
<keyword evidence="3" id="KW-0645">Protease</keyword>
<dbReference type="GO" id="GO:0005829">
    <property type="term" value="C:cytosol"/>
    <property type="evidence" value="ECO:0007669"/>
    <property type="project" value="TreeGrafter"/>
</dbReference>
<dbReference type="PRINTS" id="PR00862">
    <property type="entry name" value="PROLIGOPTASE"/>
</dbReference>
<evidence type="ECO:0000256" key="1">
    <source>
        <dbReference type="ARBA" id="ARBA00001070"/>
    </source>
</evidence>
<evidence type="ECO:0000313" key="8">
    <source>
        <dbReference type="EMBL" id="TDQ00226.1"/>
    </source>
</evidence>
<dbReference type="SUPFAM" id="SSF53474">
    <property type="entry name" value="alpha/beta-Hydrolases"/>
    <property type="match status" value="1"/>
</dbReference>
<dbReference type="Pfam" id="PF00326">
    <property type="entry name" value="Peptidase_S9"/>
    <property type="match status" value="1"/>
</dbReference>
<evidence type="ECO:0000313" key="9">
    <source>
        <dbReference type="Proteomes" id="UP000295444"/>
    </source>
</evidence>
<dbReference type="AlphaFoldDB" id="A0A4R6SFV4"/>
<dbReference type="InterPro" id="IPR002470">
    <property type="entry name" value="Peptidase_S9A"/>
</dbReference>
<dbReference type="GO" id="GO:0004252">
    <property type="term" value="F:serine-type endopeptidase activity"/>
    <property type="evidence" value="ECO:0007669"/>
    <property type="project" value="UniProtKB-EC"/>
</dbReference>
<reference evidence="8 9" key="1">
    <citation type="submission" date="2019-03" db="EMBL/GenBank/DDBJ databases">
        <title>Genomic Encyclopedia of Type Strains, Phase IV (KMG-IV): sequencing the most valuable type-strain genomes for metagenomic binning, comparative biology and taxonomic classification.</title>
        <authorList>
            <person name="Goeker M."/>
        </authorList>
    </citation>
    <scope>NUCLEOTIDE SEQUENCE [LARGE SCALE GENOMIC DNA]</scope>
    <source>
        <strain evidence="8 9">DSM 45361</strain>
    </source>
</reference>
<gene>
    <name evidence="8" type="ORF">EV186_10287</name>
</gene>
<keyword evidence="4" id="KW-0378">Hydrolase</keyword>
<dbReference type="Proteomes" id="UP000295444">
    <property type="component" value="Unassembled WGS sequence"/>
</dbReference>
<dbReference type="OrthoDB" id="9801421at2"/>
<dbReference type="InterPro" id="IPR051167">
    <property type="entry name" value="Prolyl_oligopep/macrocyclase"/>
</dbReference>
<dbReference type="GO" id="GO:0006508">
    <property type="term" value="P:proteolysis"/>
    <property type="evidence" value="ECO:0007669"/>
    <property type="project" value="UniProtKB-KW"/>
</dbReference>
<dbReference type="RefSeq" id="WP_133848968.1">
    <property type="nucleotide sequence ID" value="NZ_SNXZ01000002.1"/>
</dbReference>
<feature type="domain" description="Peptidase S9A N-terminal" evidence="7">
    <location>
        <begin position="13"/>
        <end position="391"/>
    </location>
</feature>
<organism evidence="8 9">
    <name type="scientific">Labedaea rhizosphaerae</name>
    <dbReference type="NCBI Taxonomy" id="598644"/>
    <lineage>
        <taxon>Bacteria</taxon>
        <taxon>Bacillati</taxon>
        <taxon>Actinomycetota</taxon>
        <taxon>Actinomycetes</taxon>
        <taxon>Pseudonocardiales</taxon>
        <taxon>Pseudonocardiaceae</taxon>
        <taxon>Labedaea</taxon>
    </lineage>
</organism>
<evidence type="ECO:0000259" key="6">
    <source>
        <dbReference type="Pfam" id="PF00326"/>
    </source>
</evidence>
<evidence type="ECO:0000256" key="3">
    <source>
        <dbReference type="ARBA" id="ARBA00022670"/>
    </source>
</evidence>
<dbReference type="InterPro" id="IPR023302">
    <property type="entry name" value="Pept_S9A_N"/>
</dbReference>
<dbReference type="InterPro" id="IPR029058">
    <property type="entry name" value="AB_hydrolase_fold"/>
</dbReference>
<dbReference type="Gene3D" id="2.130.10.120">
    <property type="entry name" value="Prolyl oligopeptidase, N-terminal domain"/>
    <property type="match status" value="1"/>
</dbReference>
<proteinExistence type="predicted"/>
<feature type="domain" description="Peptidase S9 prolyl oligopeptidase catalytic" evidence="6">
    <location>
        <begin position="447"/>
        <end position="659"/>
    </location>
</feature>
<comment type="caution">
    <text evidence="8">The sequence shown here is derived from an EMBL/GenBank/DDBJ whole genome shotgun (WGS) entry which is preliminary data.</text>
</comment>
<dbReference type="EC" id="3.4.21.26" evidence="2"/>
<sequence>MAPQRLAKPEDLAERQPIVDELHGHRVPDPYRWLEDATSEQTRRWLDAEDERWRTHAAALPGRERLHHEVARLSATGVVTAPVWRGGRQFFLRQEPGQEHPVLHVSDSDGADGADGAARRLVDPASFDSDGLVALDAWQPSLDGTRLAFQISHGGTENSVLHVLDVESGAVLDGPVHGCRYSPVAWFPGAEFFCYVRERRVWRHRVGTPVEQDVALLDRTGSFGLDLSEDGRWLVIAEGTGLWLADLVAGGVATVHEGPDSRAVAMVHDGLLYVFTDHGAPRGRVCVADPSTPSHWRELIPEDPEAVISDLAVLDDPRPMLLVSRIRHAVGEMSLHALATGARIGDVPLPGAGSLGSVSTSGHEAWFSYTDSVTPGAVYRYDAALHRTTLWAGTPGVDVPEVTSRQLTATSPDGTPIRVVVLAKPGTGPRPTILYGYGGFGVPLTPSYSSYILAWVEAGGVFASAQVRGGGEEGEQWHRDGMLDRKQNVFDDFVAVAEHLIAERWTTPSRLGICGESNGGLLVAGALTQRPELFAAAVCSAPVLDMVRYEQFGLGPQWREEYGTAADPEQLAWLLGYSPYHRVREGVAYPAVLFTTFGGDTRVDPMHARKMCAALQWASTSGRPVLLRHEPDVGHGASPATRAVALAGDMLAFLATHTGLDVA</sequence>
<keyword evidence="9" id="KW-1185">Reference proteome</keyword>
<dbReference type="Pfam" id="PF02897">
    <property type="entry name" value="Peptidase_S9_N"/>
    <property type="match status" value="1"/>
</dbReference>
<name>A0A4R6SFV4_LABRH</name>
<dbReference type="Gene3D" id="3.40.50.1820">
    <property type="entry name" value="alpha/beta hydrolase"/>
    <property type="match status" value="1"/>
</dbReference>
<evidence type="ECO:0000259" key="7">
    <source>
        <dbReference type="Pfam" id="PF02897"/>
    </source>
</evidence>
<accession>A0A4R6SFV4</accession>
<comment type="catalytic activity">
    <reaction evidence="1">
        <text>Hydrolysis of Pro-|-Xaa &gt;&gt; Ala-|-Xaa in oligopeptides.</text>
        <dbReference type="EC" id="3.4.21.26"/>
    </reaction>
</comment>
<dbReference type="GO" id="GO:0070012">
    <property type="term" value="F:oligopeptidase activity"/>
    <property type="evidence" value="ECO:0007669"/>
    <property type="project" value="TreeGrafter"/>
</dbReference>
<evidence type="ECO:0000256" key="5">
    <source>
        <dbReference type="ARBA" id="ARBA00022825"/>
    </source>
</evidence>
<keyword evidence="5" id="KW-0720">Serine protease</keyword>